<dbReference type="GO" id="GO:0000287">
    <property type="term" value="F:magnesium ion binding"/>
    <property type="evidence" value="ECO:0007669"/>
    <property type="project" value="InterPro"/>
</dbReference>
<evidence type="ECO:0000256" key="3">
    <source>
        <dbReference type="ARBA" id="ARBA00022553"/>
    </source>
</evidence>
<dbReference type="InterPro" id="IPR005841">
    <property type="entry name" value="Alpha-D-phosphohexomutase_SF"/>
</dbReference>
<comment type="cofactor">
    <cofactor evidence="1">
        <name>Mg(2+)</name>
        <dbReference type="ChEBI" id="CHEBI:18420"/>
    </cofactor>
</comment>
<dbReference type="EMBL" id="DVGD01000231">
    <property type="protein sequence ID" value="HIR10148.1"/>
    <property type="molecule type" value="Genomic_DNA"/>
</dbReference>
<proteinExistence type="inferred from homology"/>
<dbReference type="PANTHER" id="PTHR42946:SF1">
    <property type="entry name" value="PHOSPHOGLUCOMUTASE (ALPHA-D-GLUCOSE-1,6-BISPHOSPHATE-DEPENDENT)"/>
    <property type="match status" value="1"/>
</dbReference>
<dbReference type="GO" id="GO:0005975">
    <property type="term" value="P:carbohydrate metabolic process"/>
    <property type="evidence" value="ECO:0007669"/>
    <property type="project" value="InterPro"/>
</dbReference>
<evidence type="ECO:0000256" key="6">
    <source>
        <dbReference type="ARBA" id="ARBA00023235"/>
    </source>
</evidence>
<dbReference type="PROSITE" id="PS00710">
    <property type="entry name" value="PGM_PMM"/>
    <property type="match status" value="1"/>
</dbReference>
<dbReference type="PANTHER" id="PTHR42946">
    <property type="entry name" value="PHOSPHOHEXOSE MUTASE"/>
    <property type="match status" value="1"/>
</dbReference>
<dbReference type="InterPro" id="IPR016055">
    <property type="entry name" value="A-D-PHexomutase_a/b/a-I/II/III"/>
</dbReference>
<dbReference type="InterPro" id="IPR050060">
    <property type="entry name" value="Phosphoglucosamine_mutase"/>
</dbReference>
<keyword evidence="6" id="KW-0413">Isomerase</keyword>
<evidence type="ECO:0000256" key="1">
    <source>
        <dbReference type="ARBA" id="ARBA00001946"/>
    </source>
</evidence>
<name>A0A9D1D7Z6_9FIRM</name>
<dbReference type="InterPro" id="IPR016066">
    <property type="entry name" value="A-D-PHexomutase_CS"/>
</dbReference>
<evidence type="ECO:0000313" key="8">
    <source>
        <dbReference type="EMBL" id="HIR10148.1"/>
    </source>
</evidence>
<evidence type="ECO:0000259" key="7">
    <source>
        <dbReference type="Pfam" id="PF02878"/>
    </source>
</evidence>
<dbReference type="GO" id="GO:0008966">
    <property type="term" value="F:phosphoglucosamine mutase activity"/>
    <property type="evidence" value="ECO:0007669"/>
    <property type="project" value="TreeGrafter"/>
</dbReference>
<keyword evidence="5" id="KW-0460">Magnesium</keyword>
<keyword evidence="4" id="KW-0479">Metal-binding</keyword>
<evidence type="ECO:0000256" key="5">
    <source>
        <dbReference type="ARBA" id="ARBA00022842"/>
    </source>
</evidence>
<dbReference type="Pfam" id="PF02878">
    <property type="entry name" value="PGM_PMM_I"/>
    <property type="match status" value="1"/>
</dbReference>
<dbReference type="GO" id="GO:0009252">
    <property type="term" value="P:peptidoglycan biosynthetic process"/>
    <property type="evidence" value="ECO:0007669"/>
    <property type="project" value="TreeGrafter"/>
</dbReference>
<dbReference type="PRINTS" id="PR00509">
    <property type="entry name" value="PGMPMM"/>
</dbReference>
<comment type="caution">
    <text evidence="8">The sequence shown here is derived from an EMBL/GenBank/DDBJ whole genome shotgun (WGS) entry which is preliminary data.</text>
</comment>
<dbReference type="GO" id="GO:0004615">
    <property type="term" value="F:phosphomannomutase activity"/>
    <property type="evidence" value="ECO:0007669"/>
    <property type="project" value="TreeGrafter"/>
</dbReference>
<reference evidence="8" key="2">
    <citation type="journal article" date="2021" name="PeerJ">
        <title>Extensive microbial diversity within the chicken gut microbiome revealed by metagenomics and culture.</title>
        <authorList>
            <person name="Gilroy R."/>
            <person name="Ravi A."/>
            <person name="Getino M."/>
            <person name="Pursley I."/>
            <person name="Horton D.L."/>
            <person name="Alikhan N.F."/>
            <person name="Baker D."/>
            <person name="Gharbi K."/>
            <person name="Hall N."/>
            <person name="Watson M."/>
            <person name="Adriaenssens E.M."/>
            <person name="Foster-Nyarko E."/>
            <person name="Jarju S."/>
            <person name="Secka A."/>
            <person name="Antonio M."/>
            <person name="Oren A."/>
            <person name="Chaudhuri R.R."/>
            <person name="La Ragione R."/>
            <person name="Hildebrand F."/>
            <person name="Pallen M.J."/>
        </authorList>
    </citation>
    <scope>NUCLEOTIDE SEQUENCE</scope>
    <source>
        <strain evidence="8">ChiHjej9B8-7071</strain>
    </source>
</reference>
<reference evidence="8" key="1">
    <citation type="submission" date="2020-10" db="EMBL/GenBank/DDBJ databases">
        <authorList>
            <person name="Gilroy R."/>
        </authorList>
    </citation>
    <scope>NUCLEOTIDE SEQUENCE</scope>
    <source>
        <strain evidence="8">ChiHjej9B8-7071</strain>
    </source>
</reference>
<dbReference type="SUPFAM" id="SSF53738">
    <property type="entry name" value="Phosphoglucomutase, first 3 domains"/>
    <property type="match status" value="2"/>
</dbReference>
<evidence type="ECO:0000313" key="9">
    <source>
        <dbReference type="Proteomes" id="UP000824258"/>
    </source>
</evidence>
<gene>
    <name evidence="8" type="ORF">IAA70_07070</name>
</gene>
<organism evidence="8 9">
    <name type="scientific">Candidatus Avoscillospira stercoripullorum</name>
    <dbReference type="NCBI Taxonomy" id="2840709"/>
    <lineage>
        <taxon>Bacteria</taxon>
        <taxon>Bacillati</taxon>
        <taxon>Bacillota</taxon>
        <taxon>Clostridia</taxon>
        <taxon>Eubacteriales</taxon>
        <taxon>Oscillospiraceae</taxon>
        <taxon>Oscillospiraceae incertae sedis</taxon>
        <taxon>Candidatus Avoscillospira</taxon>
    </lineage>
</organism>
<feature type="non-terminal residue" evidence="8">
    <location>
        <position position="216"/>
    </location>
</feature>
<feature type="domain" description="Alpha-D-phosphohexomutase alpha/beta/alpha" evidence="7">
    <location>
        <begin position="3"/>
        <end position="135"/>
    </location>
</feature>
<protein>
    <submittedName>
        <fullName evidence="8">Phosphoglucosamine mutase</fullName>
    </submittedName>
</protein>
<comment type="similarity">
    <text evidence="2">Belongs to the phosphohexose mutase family.</text>
</comment>
<dbReference type="AlphaFoldDB" id="A0A9D1D7Z6"/>
<keyword evidence="3" id="KW-0597">Phosphoprotein</keyword>
<dbReference type="GO" id="GO:0006048">
    <property type="term" value="P:UDP-N-acetylglucosamine biosynthetic process"/>
    <property type="evidence" value="ECO:0007669"/>
    <property type="project" value="TreeGrafter"/>
</dbReference>
<accession>A0A9D1D7Z6</accession>
<sequence>MGKLFGTDGIRGIANETLTCDLAYRVGQATAICLRRAKGSAPTVVLGKDTRISSDMLEGALVAGLCASGANAVHLGVLPTPAVAYLTVFYHADAGVMISASHNPYEYNGIKIFSSQGFKLSDDLEEEIEALVLSDEPLAVEKGEALGRLLEGLPASEYYIRHLASTVSELSDLHVLIDCANGAASTTAQRLFNRYNISAAIINDRPDGVNINRDCG</sequence>
<dbReference type="Gene3D" id="3.40.120.10">
    <property type="entry name" value="Alpha-D-Glucose-1,6-Bisphosphate, subunit A, domain 3"/>
    <property type="match status" value="2"/>
</dbReference>
<evidence type="ECO:0000256" key="4">
    <source>
        <dbReference type="ARBA" id="ARBA00022723"/>
    </source>
</evidence>
<dbReference type="Proteomes" id="UP000824258">
    <property type="component" value="Unassembled WGS sequence"/>
</dbReference>
<dbReference type="GO" id="GO:0005829">
    <property type="term" value="C:cytosol"/>
    <property type="evidence" value="ECO:0007669"/>
    <property type="project" value="TreeGrafter"/>
</dbReference>
<dbReference type="FunFam" id="3.40.120.10:FF:000001">
    <property type="entry name" value="Phosphoglucosamine mutase"/>
    <property type="match status" value="1"/>
</dbReference>
<dbReference type="InterPro" id="IPR005844">
    <property type="entry name" value="A-D-PHexomutase_a/b/a-I"/>
</dbReference>
<evidence type="ECO:0000256" key="2">
    <source>
        <dbReference type="ARBA" id="ARBA00010231"/>
    </source>
</evidence>